<dbReference type="AlphaFoldDB" id="A0A1J7JYK3"/>
<dbReference type="Gene3D" id="2.60.120.10">
    <property type="entry name" value="Jelly Rolls"/>
    <property type="match status" value="1"/>
</dbReference>
<name>A0A1J7JYK3_9PEZI</name>
<dbReference type="InParanoid" id="A0A1J7JYK3"/>
<evidence type="ECO:0008006" key="3">
    <source>
        <dbReference type="Google" id="ProtNLM"/>
    </source>
</evidence>
<proteinExistence type="predicted"/>
<dbReference type="InterPro" id="IPR011051">
    <property type="entry name" value="RmlC_Cupin_sf"/>
</dbReference>
<dbReference type="InterPro" id="IPR014710">
    <property type="entry name" value="RmlC-like_jellyroll"/>
</dbReference>
<evidence type="ECO:0000313" key="1">
    <source>
        <dbReference type="EMBL" id="OIW32906.1"/>
    </source>
</evidence>
<sequence>MAASGKGNHGGQSMPHVVGTNIIPAVIALPTKADVIAPDGSEVRILAKTDRASMANFRLAAGQVTIGVVHRTVDEVWMVTGGEGSIWRCPDGRPDLGSEDKLVPGVSIPIPVGTHFQFRAAEGTFLDILGVTVPPWPGEDEAIVSDVAPWKPNVAVVP</sequence>
<dbReference type="EMBL" id="KV875094">
    <property type="protein sequence ID" value="OIW32906.1"/>
    <property type="molecule type" value="Genomic_DNA"/>
</dbReference>
<dbReference type="SUPFAM" id="SSF51182">
    <property type="entry name" value="RmlC-like cupins"/>
    <property type="match status" value="1"/>
</dbReference>
<protein>
    <recommendedName>
        <fullName evidence="3">Cupin type-1 domain-containing protein</fullName>
    </recommendedName>
</protein>
<reference evidence="1 2" key="1">
    <citation type="submission" date="2016-10" db="EMBL/GenBank/DDBJ databases">
        <title>Draft genome sequence of Coniochaeta ligniaria NRRL30616, a lignocellulolytic fungus for bioabatement of inhibitors in plant biomass hydrolysates.</title>
        <authorList>
            <consortium name="DOE Joint Genome Institute"/>
            <person name="Jimenez D.J."/>
            <person name="Hector R.E."/>
            <person name="Riley R."/>
            <person name="Sun H."/>
            <person name="Grigoriev I.V."/>
            <person name="Van Elsas J.D."/>
            <person name="Nichols N.N."/>
        </authorList>
    </citation>
    <scope>NUCLEOTIDE SEQUENCE [LARGE SCALE GENOMIC DNA]</scope>
    <source>
        <strain evidence="1 2">NRRL 30616</strain>
    </source>
</reference>
<accession>A0A1J7JYK3</accession>
<dbReference type="Proteomes" id="UP000182658">
    <property type="component" value="Unassembled WGS sequence"/>
</dbReference>
<organism evidence="1 2">
    <name type="scientific">Coniochaeta ligniaria NRRL 30616</name>
    <dbReference type="NCBI Taxonomy" id="1408157"/>
    <lineage>
        <taxon>Eukaryota</taxon>
        <taxon>Fungi</taxon>
        <taxon>Dikarya</taxon>
        <taxon>Ascomycota</taxon>
        <taxon>Pezizomycotina</taxon>
        <taxon>Sordariomycetes</taxon>
        <taxon>Sordariomycetidae</taxon>
        <taxon>Coniochaetales</taxon>
        <taxon>Coniochaetaceae</taxon>
        <taxon>Coniochaeta</taxon>
    </lineage>
</organism>
<keyword evidence="2" id="KW-1185">Reference proteome</keyword>
<gene>
    <name evidence="1" type="ORF">CONLIGDRAFT_676727</name>
</gene>
<dbReference type="OrthoDB" id="5193696at2759"/>
<evidence type="ECO:0000313" key="2">
    <source>
        <dbReference type="Proteomes" id="UP000182658"/>
    </source>
</evidence>